<dbReference type="SUPFAM" id="SSF56112">
    <property type="entry name" value="Protein kinase-like (PK-like)"/>
    <property type="match status" value="1"/>
</dbReference>
<accession>A0A8X8WEZ1</accession>
<feature type="region of interest" description="Disordered" evidence="1">
    <location>
        <begin position="1"/>
        <end position="40"/>
    </location>
</feature>
<evidence type="ECO:0000259" key="2">
    <source>
        <dbReference type="PROSITE" id="PS50011"/>
    </source>
</evidence>
<dbReference type="EMBL" id="PNBA02000018">
    <property type="protein sequence ID" value="KAG6393078.1"/>
    <property type="molecule type" value="Genomic_DNA"/>
</dbReference>
<protein>
    <recommendedName>
        <fullName evidence="2">Protein kinase domain-containing protein</fullName>
    </recommendedName>
</protein>
<organism evidence="3">
    <name type="scientific">Salvia splendens</name>
    <name type="common">Scarlet sage</name>
    <dbReference type="NCBI Taxonomy" id="180675"/>
    <lineage>
        <taxon>Eukaryota</taxon>
        <taxon>Viridiplantae</taxon>
        <taxon>Streptophyta</taxon>
        <taxon>Embryophyta</taxon>
        <taxon>Tracheophyta</taxon>
        <taxon>Spermatophyta</taxon>
        <taxon>Magnoliopsida</taxon>
        <taxon>eudicotyledons</taxon>
        <taxon>Gunneridae</taxon>
        <taxon>Pentapetalae</taxon>
        <taxon>asterids</taxon>
        <taxon>lamiids</taxon>
        <taxon>Lamiales</taxon>
        <taxon>Lamiaceae</taxon>
        <taxon>Nepetoideae</taxon>
        <taxon>Mentheae</taxon>
        <taxon>Salviinae</taxon>
        <taxon>Salvia</taxon>
        <taxon>Salvia subgen. Calosphace</taxon>
        <taxon>core Calosphace</taxon>
    </lineage>
</organism>
<comment type="caution">
    <text evidence="3">The sequence shown here is derived from an EMBL/GenBank/DDBJ whole genome shotgun (WGS) entry which is preliminary data.</text>
</comment>
<dbReference type="PROSITE" id="PS50011">
    <property type="entry name" value="PROTEIN_KINASE_DOM"/>
    <property type="match status" value="1"/>
</dbReference>
<dbReference type="InterPro" id="IPR000719">
    <property type="entry name" value="Prot_kinase_dom"/>
</dbReference>
<dbReference type="InterPro" id="IPR011009">
    <property type="entry name" value="Kinase-like_dom_sf"/>
</dbReference>
<gene>
    <name evidence="3" type="ORF">SASPL_147308</name>
</gene>
<sequence>METAKFHSKGKHKTSTNKTEPRPNGKQGMKGQLNEETPSNATKQYIENHYKEKMKNLQERRERYDIFLSFTADYWILLHISPLHAMFSLHDQYTLCTNSQILNYMFRFSYRRNMLEKKLADADVSAEEQNNILKKKETEDIKPDNLLLDKNGHMKLSDFGLCSSIQEKDFTIGNNYINRSNCSTGSGTGGCL</sequence>
<dbReference type="GO" id="GO:0004672">
    <property type="term" value="F:protein kinase activity"/>
    <property type="evidence" value="ECO:0007669"/>
    <property type="project" value="InterPro"/>
</dbReference>
<reference evidence="3" key="2">
    <citation type="submission" date="2020-08" db="EMBL/GenBank/DDBJ databases">
        <title>Plant Genome Project.</title>
        <authorList>
            <person name="Zhang R.-G."/>
        </authorList>
    </citation>
    <scope>NUCLEOTIDE SEQUENCE</scope>
    <source>
        <strain evidence="3">Huo1</strain>
        <tissue evidence="3">Leaf</tissue>
    </source>
</reference>
<dbReference type="Proteomes" id="UP000298416">
    <property type="component" value="Unassembled WGS sequence"/>
</dbReference>
<dbReference type="Gene3D" id="1.10.510.10">
    <property type="entry name" value="Transferase(Phosphotransferase) domain 1"/>
    <property type="match status" value="1"/>
</dbReference>
<keyword evidence="4" id="KW-1185">Reference proteome</keyword>
<proteinExistence type="predicted"/>
<reference evidence="3" key="1">
    <citation type="submission" date="2018-01" db="EMBL/GenBank/DDBJ databases">
        <authorList>
            <person name="Mao J.F."/>
        </authorList>
    </citation>
    <scope>NUCLEOTIDE SEQUENCE</scope>
    <source>
        <strain evidence="3">Huo1</strain>
        <tissue evidence="3">Leaf</tissue>
    </source>
</reference>
<evidence type="ECO:0000256" key="1">
    <source>
        <dbReference type="SAM" id="MobiDB-lite"/>
    </source>
</evidence>
<dbReference type="AlphaFoldDB" id="A0A8X8WEZ1"/>
<dbReference type="GO" id="GO:0005524">
    <property type="term" value="F:ATP binding"/>
    <property type="evidence" value="ECO:0007669"/>
    <property type="project" value="InterPro"/>
</dbReference>
<feature type="domain" description="Protein kinase" evidence="2">
    <location>
        <begin position="1"/>
        <end position="192"/>
    </location>
</feature>
<name>A0A8X8WEZ1_SALSN</name>
<evidence type="ECO:0000313" key="3">
    <source>
        <dbReference type="EMBL" id="KAG6393078.1"/>
    </source>
</evidence>
<feature type="compositionally biased region" description="Basic residues" evidence="1">
    <location>
        <begin position="1"/>
        <end position="15"/>
    </location>
</feature>
<evidence type="ECO:0000313" key="4">
    <source>
        <dbReference type="Proteomes" id="UP000298416"/>
    </source>
</evidence>